<accession>A0A540WUM7</accession>
<evidence type="ECO:0000256" key="5">
    <source>
        <dbReference type="SAM" id="MobiDB-lite"/>
    </source>
</evidence>
<feature type="region of interest" description="Disordered" evidence="5">
    <location>
        <begin position="836"/>
        <end position="868"/>
    </location>
</feature>
<dbReference type="InterPro" id="IPR007016">
    <property type="entry name" value="O-antigen_ligase-rel_domated"/>
</dbReference>
<evidence type="ECO:0000256" key="6">
    <source>
        <dbReference type="SAM" id="Phobius"/>
    </source>
</evidence>
<dbReference type="InterPro" id="IPR051533">
    <property type="entry name" value="WaaL-like"/>
</dbReference>
<dbReference type="PANTHER" id="PTHR37422">
    <property type="entry name" value="TEICHURONIC ACID BIOSYNTHESIS PROTEIN TUAE"/>
    <property type="match status" value="1"/>
</dbReference>
<dbReference type="GO" id="GO:0016020">
    <property type="term" value="C:membrane"/>
    <property type="evidence" value="ECO:0007669"/>
    <property type="project" value="UniProtKB-SubCell"/>
</dbReference>
<dbReference type="AlphaFoldDB" id="A0A540WUM7"/>
<evidence type="ECO:0000256" key="3">
    <source>
        <dbReference type="ARBA" id="ARBA00022989"/>
    </source>
</evidence>
<feature type="transmembrane region" description="Helical" evidence="6">
    <location>
        <begin position="201"/>
        <end position="220"/>
    </location>
</feature>
<dbReference type="SUPFAM" id="SSF48452">
    <property type="entry name" value="TPR-like"/>
    <property type="match status" value="2"/>
</dbReference>
<comment type="caution">
    <text evidence="8">The sequence shown here is derived from an EMBL/GenBank/DDBJ whole genome shotgun (WGS) entry which is preliminary data.</text>
</comment>
<feature type="transmembrane region" description="Helical" evidence="6">
    <location>
        <begin position="12"/>
        <end position="30"/>
    </location>
</feature>
<reference evidence="8 9" key="1">
    <citation type="submission" date="2019-06" db="EMBL/GenBank/DDBJ databases">
        <authorList>
            <person name="Livingstone P."/>
            <person name="Whitworth D."/>
        </authorList>
    </citation>
    <scope>NUCLEOTIDE SEQUENCE [LARGE SCALE GENOMIC DNA]</scope>
    <source>
        <strain evidence="8 9">AM401</strain>
    </source>
</reference>
<feature type="transmembrane region" description="Helical" evidence="6">
    <location>
        <begin position="458"/>
        <end position="478"/>
    </location>
</feature>
<evidence type="ECO:0000256" key="2">
    <source>
        <dbReference type="ARBA" id="ARBA00022692"/>
    </source>
</evidence>
<feature type="compositionally biased region" description="Basic and acidic residues" evidence="5">
    <location>
        <begin position="836"/>
        <end position="856"/>
    </location>
</feature>
<organism evidence="8 9">
    <name type="scientific">Myxococcus llanfairpwllgwyngyllgogerychwyrndrobwllllantysiliogogogochensis</name>
    <dbReference type="NCBI Taxonomy" id="2590453"/>
    <lineage>
        <taxon>Bacteria</taxon>
        <taxon>Pseudomonadati</taxon>
        <taxon>Myxococcota</taxon>
        <taxon>Myxococcia</taxon>
        <taxon>Myxococcales</taxon>
        <taxon>Cystobacterineae</taxon>
        <taxon>Myxococcaceae</taxon>
        <taxon>Myxococcus</taxon>
    </lineage>
</organism>
<dbReference type="PANTHER" id="PTHR37422:SF13">
    <property type="entry name" value="LIPOPOLYSACCHARIDE BIOSYNTHESIS PROTEIN PA4999-RELATED"/>
    <property type="match status" value="1"/>
</dbReference>
<dbReference type="OrthoDB" id="5487651at2"/>
<feature type="domain" description="O-antigen ligase-related" evidence="7">
    <location>
        <begin position="234"/>
        <end position="380"/>
    </location>
</feature>
<proteinExistence type="predicted"/>
<keyword evidence="3 6" id="KW-1133">Transmembrane helix</keyword>
<dbReference type="InterPro" id="IPR011990">
    <property type="entry name" value="TPR-like_helical_dom_sf"/>
</dbReference>
<feature type="transmembrane region" description="Helical" evidence="6">
    <location>
        <begin position="420"/>
        <end position="437"/>
    </location>
</feature>
<feature type="transmembrane region" description="Helical" evidence="6">
    <location>
        <begin position="249"/>
        <end position="265"/>
    </location>
</feature>
<protein>
    <submittedName>
        <fullName evidence="8">Polymerase</fullName>
    </submittedName>
</protein>
<gene>
    <name evidence="8" type="ORF">FJV41_27540</name>
</gene>
<dbReference type="Pfam" id="PF04932">
    <property type="entry name" value="Wzy_C"/>
    <property type="match status" value="1"/>
</dbReference>
<feature type="transmembrane region" description="Helical" evidence="6">
    <location>
        <begin position="154"/>
        <end position="181"/>
    </location>
</feature>
<evidence type="ECO:0000313" key="8">
    <source>
        <dbReference type="EMBL" id="TQF12721.1"/>
    </source>
</evidence>
<feature type="transmembrane region" description="Helical" evidence="6">
    <location>
        <begin position="36"/>
        <end position="55"/>
    </location>
</feature>
<keyword evidence="9" id="KW-1185">Reference proteome</keyword>
<dbReference type="Proteomes" id="UP000315369">
    <property type="component" value="Unassembled WGS sequence"/>
</dbReference>
<feature type="transmembrane region" description="Helical" evidence="6">
    <location>
        <begin position="277"/>
        <end position="298"/>
    </location>
</feature>
<dbReference type="Gene3D" id="1.25.40.10">
    <property type="entry name" value="Tetratricopeptide repeat domain"/>
    <property type="match status" value="1"/>
</dbReference>
<dbReference type="EMBL" id="VIFM01000127">
    <property type="protein sequence ID" value="TQF12721.1"/>
    <property type="molecule type" value="Genomic_DNA"/>
</dbReference>
<feature type="transmembrane region" description="Helical" evidence="6">
    <location>
        <begin position="372"/>
        <end position="391"/>
    </location>
</feature>
<sequence>MASSHRSCSRYTRLAEVALATLVVVCPLALGGAARWVAWPLMGLAGAAALLAGIGARRQGQSLRVPLMAVPLAASVVLCAVQLVPLPEGGLRVLSPEAAALREFALEPLGLTGARPVSLDSSATWRELSKHLAYLLTFLAAVQVCRARDSRRRLLAVVAFSGAAVVVVGLGHALLGMHSLFGVMPWVHARPPLVTFFANPNHLAGFLGLAASVGVGLALTTRPRSKALPFALAAGASGLGVLLSLSRGGIAFFLFGQALLMLWLVRERREGGAPRWARSTAALLGLLAVLAVGAYVAADSLWAEARSADSIEKLSQSKVALWPMMAQAARAFPVLGMGRGAFEAAFPRYQTEPNPNTLTHPENAVLQAATELGLPGLLLLAVALWGFVRLVRREDLDALELAVLSGVAALGLHNLFDFSWELPACAVATLLVLGAVARPRERGRATEGARQGLTPSPVLLGASVALTALGLLALVPGAHRLADAEAELAALVSARAPVDVVHAKGLELIDRHPSDYLLYRLVASAHASRGGEGAGDTLAFVNRALYLAPRDAVSHRVAGRALLALGRRSQGFLEYRLAHEAGDAGALLGEAVRRAHSVEELAAMTPDSPEVAGRLMDALSNTPGRQELALAYGAWAREHFEGRHGVTELWTREARLRLLRKELSEAEAACAQVERREPERLDTALLRAEVLKGRGELDASLGAVEALRARHPGNVELAFTLASWQLEAGLTRRARETLQSVGGLISDYRQRARMLSMEADGLEREGLLSRAVERRQTAARLVPSAEGYFAVARLQESLRRYDAAARSVREGLALLPPDSREAARAWMTRLESAERTRVDTRRKELMDDPRAQELEHLLGGPREPPVEP</sequence>
<keyword evidence="4 6" id="KW-0472">Membrane</keyword>
<name>A0A540WUM7_9BACT</name>
<evidence type="ECO:0000256" key="1">
    <source>
        <dbReference type="ARBA" id="ARBA00004141"/>
    </source>
</evidence>
<dbReference type="RefSeq" id="WP_141645547.1">
    <property type="nucleotide sequence ID" value="NZ_VIFM01000127.1"/>
</dbReference>
<evidence type="ECO:0000259" key="7">
    <source>
        <dbReference type="Pfam" id="PF04932"/>
    </source>
</evidence>
<comment type="subcellular location">
    <subcellularLocation>
        <location evidence="1">Membrane</location>
        <topology evidence="1">Multi-pass membrane protein</topology>
    </subcellularLocation>
</comment>
<evidence type="ECO:0000256" key="4">
    <source>
        <dbReference type="ARBA" id="ARBA00023136"/>
    </source>
</evidence>
<keyword evidence="2 6" id="KW-0812">Transmembrane</keyword>
<evidence type="ECO:0000313" key="9">
    <source>
        <dbReference type="Proteomes" id="UP000315369"/>
    </source>
</evidence>